<organism evidence="2 3">
    <name type="scientific">Pinctada imbricata</name>
    <name type="common">Atlantic pearl-oyster</name>
    <name type="synonym">Pinctada martensii</name>
    <dbReference type="NCBI Taxonomy" id="66713"/>
    <lineage>
        <taxon>Eukaryota</taxon>
        <taxon>Metazoa</taxon>
        <taxon>Spiralia</taxon>
        <taxon>Lophotrochozoa</taxon>
        <taxon>Mollusca</taxon>
        <taxon>Bivalvia</taxon>
        <taxon>Autobranchia</taxon>
        <taxon>Pteriomorphia</taxon>
        <taxon>Pterioida</taxon>
        <taxon>Pterioidea</taxon>
        <taxon>Pteriidae</taxon>
        <taxon>Pinctada</taxon>
    </lineage>
</organism>
<name>A0AA89C444_PINIB</name>
<gene>
    <name evidence="2" type="ORF">FSP39_004415</name>
</gene>
<proteinExistence type="predicted"/>
<keyword evidence="3" id="KW-1185">Reference proteome</keyword>
<feature type="transmembrane region" description="Helical" evidence="1">
    <location>
        <begin position="88"/>
        <end position="108"/>
    </location>
</feature>
<dbReference type="EMBL" id="VSWD01000001">
    <property type="protein sequence ID" value="KAK3108264.1"/>
    <property type="molecule type" value="Genomic_DNA"/>
</dbReference>
<comment type="caution">
    <text evidence="2">The sequence shown here is derived from an EMBL/GenBank/DDBJ whole genome shotgun (WGS) entry which is preliminary data.</text>
</comment>
<evidence type="ECO:0000313" key="2">
    <source>
        <dbReference type="EMBL" id="KAK3108264.1"/>
    </source>
</evidence>
<feature type="transmembrane region" description="Helical" evidence="1">
    <location>
        <begin position="13"/>
        <end position="34"/>
    </location>
</feature>
<reference evidence="2" key="1">
    <citation type="submission" date="2019-08" db="EMBL/GenBank/DDBJ databases">
        <title>The improved chromosome-level genome for the pearl oyster Pinctada fucata martensii using PacBio sequencing and Hi-C.</title>
        <authorList>
            <person name="Zheng Z."/>
        </authorList>
    </citation>
    <scope>NUCLEOTIDE SEQUENCE</scope>
    <source>
        <strain evidence="2">ZZ-2019</strain>
        <tissue evidence="2">Adductor muscle</tissue>
    </source>
</reference>
<evidence type="ECO:0000313" key="3">
    <source>
        <dbReference type="Proteomes" id="UP001186944"/>
    </source>
</evidence>
<accession>A0AA89C444</accession>
<dbReference type="AlphaFoldDB" id="A0AA89C444"/>
<sequence length="137" mass="15548">MESLLNCLSVSEIFQILTALLAGTYFGGMLYVTVIEAQSREHLPIVSHWEQWCSSFRRAGKLMPLMAILQAITSVGVYMSNIESRDQMIWLIPPGIMIFLILYTLIFMMKLNSSLLEKDVIKEKGLFLISSQSLKLV</sequence>
<dbReference type="Proteomes" id="UP001186944">
    <property type="component" value="Unassembled WGS sequence"/>
</dbReference>
<feature type="transmembrane region" description="Helical" evidence="1">
    <location>
        <begin position="62"/>
        <end position="82"/>
    </location>
</feature>
<protein>
    <submittedName>
        <fullName evidence="2">Uncharacterized protein</fullName>
    </submittedName>
</protein>
<keyword evidence="1" id="KW-1133">Transmembrane helix</keyword>
<keyword evidence="1" id="KW-0812">Transmembrane</keyword>
<evidence type="ECO:0000256" key="1">
    <source>
        <dbReference type="SAM" id="Phobius"/>
    </source>
</evidence>
<keyword evidence="1" id="KW-0472">Membrane</keyword>